<evidence type="ECO:0000313" key="2">
    <source>
        <dbReference type="Proteomes" id="UP001054889"/>
    </source>
</evidence>
<dbReference type="AlphaFoldDB" id="A0AAV5E1V4"/>
<protein>
    <submittedName>
        <fullName evidence="1">Uncharacterized protein</fullName>
    </submittedName>
</protein>
<accession>A0AAV5E1V4</accession>
<proteinExistence type="predicted"/>
<keyword evidence="2" id="KW-1185">Reference proteome</keyword>
<reference evidence="1" key="2">
    <citation type="submission" date="2021-12" db="EMBL/GenBank/DDBJ databases">
        <title>Resequencing data analysis of finger millet.</title>
        <authorList>
            <person name="Hatakeyama M."/>
            <person name="Aluri S."/>
            <person name="Balachadran M.T."/>
            <person name="Sivarajan S.R."/>
            <person name="Poveda L."/>
            <person name="Shimizu-Inatsugi R."/>
            <person name="Schlapbach R."/>
            <person name="Sreeman S.M."/>
            <person name="Shimizu K.K."/>
        </authorList>
    </citation>
    <scope>NUCLEOTIDE SEQUENCE</scope>
</reference>
<comment type="caution">
    <text evidence="1">The sequence shown here is derived from an EMBL/GenBank/DDBJ whole genome shotgun (WGS) entry which is preliminary data.</text>
</comment>
<organism evidence="1 2">
    <name type="scientific">Eleusine coracana subsp. coracana</name>
    <dbReference type="NCBI Taxonomy" id="191504"/>
    <lineage>
        <taxon>Eukaryota</taxon>
        <taxon>Viridiplantae</taxon>
        <taxon>Streptophyta</taxon>
        <taxon>Embryophyta</taxon>
        <taxon>Tracheophyta</taxon>
        <taxon>Spermatophyta</taxon>
        <taxon>Magnoliopsida</taxon>
        <taxon>Liliopsida</taxon>
        <taxon>Poales</taxon>
        <taxon>Poaceae</taxon>
        <taxon>PACMAD clade</taxon>
        <taxon>Chloridoideae</taxon>
        <taxon>Cynodonteae</taxon>
        <taxon>Eleusininae</taxon>
        <taxon>Eleusine</taxon>
    </lineage>
</organism>
<dbReference type="Proteomes" id="UP001054889">
    <property type="component" value="Unassembled WGS sequence"/>
</dbReference>
<name>A0AAV5E1V4_ELECO</name>
<reference evidence="1" key="1">
    <citation type="journal article" date="2018" name="DNA Res.">
        <title>Multiple hybrid de novo genome assembly of finger millet, an orphan allotetraploid crop.</title>
        <authorList>
            <person name="Hatakeyama M."/>
            <person name="Aluri S."/>
            <person name="Balachadran M.T."/>
            <person name="Sivarajan S.R."/>
            <person name="Patrignani A."/>
            <person name="Gruter S."/>
            <person name="Poveda L."/>
            <person name="Shimizu-Inatsugi R."/>
            <person name="Baeten J."/>
            <person name="Francoijs K.J."/>
            <person name="Nataraja K.N."/>
            <person name="Reddy Y.A.N."/>
            <person name="Phadnis S."/>
            <person name="Ravikumar R.L."/>
            <person name="Schlapbach R."/>
            <person name="Sreeman S.M."/>
            <person name="Shimizu K.K."/>
        </authorList>
    </citation>
    <scope>NUCLEOTIDE SEQUENCE</scope>
</reference>
<evidence type="ECO:0000313" key="1">
    <source>
        <dbReference type="EMBL" id="GJN16466.1"/>
    </source>
</evidence>
<sequence>MSPMPNHVLMALKVPKWFIKAVDKIRRRFRFWCGRGNANGGCCLVAWEKVQRPLDLGGLGIIIWRSWVGLYKLVGYGFVKSNRVDPGMDWISPFILMP</sequence>
<gene>
    <name evidence="1" type="primary">gb03457</name>
    <name evidence="1" type="ORF">PR202_gb03457</name>
</gene>
<dbReference type="EMBL" id="BQKI01000072">
    <property type="protein sequence ID" value="GJN16466.1"/>
    <property type="molecule type" value="Genomic_DNA"/>
</dbReference>